<proteinExistence type="predicted"/>
<dbReference type="PROSITE" id="PS51968">
    <property type="entry name" value="GRH_CP2_DB"/>
    <property type="match status" value="1"/>
</dbReference>
<dbReference type="Proteomes" id="UP000193560">
    <property type="component" value="Unassembled WGS sequence"/>
</dbReference>
<evidence type="ECO:0000313" key="4">
    <source>
        <dbReference type="Proteomes" id="UP000193560"/>
    </source>
</evidence>
<dbReference type="PANTHER" id="PTHR11037:SF20">
    <property type="entry name" value="PROTEIN GRAINYHEAD"/>
    <property type="match status" value="1"/>
</dbReference>
<dbReference type="Pfam" id="PF04516">
    <property type="entry name" value="CP2"/>
    <property type="match status" value="1"/>
</dbReference>
<feature type="region of interest" description="Disordered" evidence="1">
    <location>
        <begin position="474"/>
        <end position="496"/>
    </location>
</feature>
<comment type="caution">
    <text evidence="3">The sequence shown here is derived from an EMBL/GenBank/DDBJ whole genome shotgun (WGS) entry which is preliminary data.</text>
</comment>
<reference evidence="3 4" key="1">
    <citation type="submission" date="2016-07" db="EMBL/GenBank/DDBJ databases">
        <title>Pervasive Adenine N6-methylation of Active Genes in Fungi.</title>
        <authorList>
            <consortium name="DOE Joint Genome Institute"/>
            <person name="Mondo S.J."/>
            <person name="Dannebaum R.O."/>
            <person name="Kuo R.C."/>
            <person name="Labutti K."/>
            <person name="Haridas S."/>
            <person name="Kuo A."/>
            <person name="Salamov A."/>
            <person name="Ahrendt S.R."/>
            <person name="Lipzen A."/>
            <person name="Sullivan W."/>
            <person name="Andreopoulos W.B."/>
            <person name="Clum A."/>
            <person name="Lindquist E."/>
            <person name="Daum C."/>
            <person name="Ramamoorthy G.K."/>
            <person name="Gryganskyi A."/>
            <person name="Culley D."/>
            <person name="Magnuson J.K."/>
            <person name="James T.Y."/>
            <person name="O'Malley M.A."/>
            <person name="Stajich J.E."/>
            <person name="Spatafora J.W."/>
            <person name="Visel A."/>
            <person name="Grigoriev I.V."/>
        </authorList>
    </citation>
    <scope>NUCLEOTIDE SEQUENCE [LARGE SCALE GENOMIC DNA]</scope>
    <source>
        <strain evidence="3 4">NRRL 1336</strain>
    </source>
</reference>
<evidence type="ECO:0000259" key="2">
    <source>
        <dbReference type="PROSITE" id="PS51968"/>
    </source>
</evidence>
<accession>A0A1X2HKH4</accession>
<dbReference type="AlphaFoldDB" id="A0A1X2HKH4"/>
<name>A0A1X2HKH4_9FUNG</name>
<dbReference type="PANTHER" id="PTHR11037">
    <property type="entry name" value="TRANSCRIPTION FACTOR CP2"/>
    <property type="match status" value="1"/>
</dbReference>
<sequence length="552" mass="62490">MCQQEATTVFEYWQHHRQQLQNGFQDLSRLASESSPPHLPPPLAIPITSTVNAIADQGPRDYQYQQRQQPSSTASVWALAHSPVIPLSTQQDTTLINQSFYSAFTTQQNFTHLRQSPIATSSTTISPSSKLETTGELVTYPHQQQDQQKRSRFHTVLQAMTAVTQKTELSLTYLNRNQTYGIQLVDKLGNDGLIESQFTITFHDPAHQKVAPSFWKFWIGQHNDPENARSVDLDPSQSIGISNVRYPSFDRIIFDWHGRHGAKLFVRFHCLSTDFSRIKGVKGIPLRACMSSQISMVNHDPLFQRNYAGSFHPNDMYESEMNYIEKSFCKVKLFRDKGAERKYKDDAKQLGKQFEKIVHDGDARKHPMWLMYNQSVPYTIFNELSTVVNEASPTTLSNEKTSDIKQPHHAKCKLKQQQSTMSHYQRHLHHYHPYIKQSTTASTSSSIEIFTPAPLASSSGTVMVPTQLYSGGRASSIPSSASLSPPSSILDNNNGCPTAVPNQKKCSSLMSLEDPDRSKDMIYRNQLSSYAYHQYRFSPAPSSSPDSYHLTD</sequence>
<feature type="domain" description="Grh/CP2 DB" evidence="2">
    <location>
        <begin position="149"/>
        <end position="398"/>
    </location>
</feature>
<dbReference type="InterPro" id="IPR040167">
    <property type="entry name" value="TF_CP2-like"/>
</dbReference>
<gene>
    <name evidence="3" type="ORF">BCR42DRAFT_497256</name>
</gene>
<keyword evidence="4" id="KW-1185">Reference proteome</keyword>
<dbReference type="OrthoDB" id="7680836at2759"/>
<dbReference type="GO" id="GO:0001228">
    <property type="term" value="F:DNA-binding transcription activator activity, RNA polymerase II-specific"/>
    <property type="evidence" value="ECO:0007669"/>
    <property type="project" value="TreeGrafter"/>
</dbReference>
<dbReference type="GO" id="GO:0000978">
    <property type="term" value="F:RNA polymerase II cis-regulatory region sequence-specific DNA binding"/>
    <property type="evidence" value="ECO:0007669"/>
    <property type="project" value="TreeGrafter"/>
</dbReference>
<protein>
    <submittedName>
        <fullName evidence="3">CP2 transcription factor-domain-containing protein</fullName>
    </submittedName>
</protein>
<feature type="compositionally biased region" description="Low complexity" evidence="1">
    <location>
        <begin position="474"/>
        <end position="490"/>
    </location>
</feature>
<evidence type="ECO:0000256" key="1">
    <source>
        <dbReference type="SAM" id="MobiDB-lite"/>
    </source>
</evidence>
<organism evidence="3 4">
    <name type="scientific">Absidia repens</name>
    <dbReference type="NCBI Taxonomy" id="90262"/>
    <lineage>
        <taxon>Eukaryota</taxon>
        <taxon>Fungi</taxon>
        <taxon>Fungi incertae sedis</taxon>
        <taxon>Mucoromycota</taxon>
        <taxon>Mucoromycotina</taxon>
        <taxon>Mucoromycetes</taxon>
        <taxon>Mucorales</taxon>
        <taxon>Cunninghamellaceae</taxon>
        <taxon>Absidia</taxon>
    </lineage>
</organism>
<dbReference type="GO" id="GO:0005634">
    <property type="term" value="C:nucleus"/>
    <property type="evidence" value="ECO:0007669"/>
    <property type="project" value="TreeGrafter"/>
</dbReference>
<dbReference type="STRING" id="90262.A0A1X2HKH4"/>
<dbReference type="EMBL" id="MCGE01000058">
    <property type="protein sequence ID" value="ORY99818.1"/>
    <property type="molecule type" value="Genomic_DNA"/>
</dbReference>
<evidence type="ECO:0000313" key="3">
    <source>
        <dbReference type="EMBL" id="ORY99818.1"/>
    </source>
</evidence>
<dbReference type="InterPro" id="IPR007604">
    <property type="entry name" value="CP2"/>
</dbReference>